<dbReference type="PANTHER" id="PTHR36573">
    <property type="entry name" value="INTERMEMBRANE PHOSPHOLIPID TRANSPORT SYSTEM BINDING PROTEIN MLAC"/>
    <property type="match status" value="1"/>
</dbReference>
<dbReference type="Gene3D" id="3.10.450.710">
    <property type="entry name" value="Tgt2/MlaC"/>
    <property type="match status" value="1"/>
</dbReference>
<keyword evidence="1" id="KW-0732">Signal</keyword>
<dbReference type="PANTHER" id="PTHR36573:SF1">
    <property type="entry name" value="INTERMEMBRANE PHOSPHOLIPID TRANSPORT SYSTEM BINDING PROTEIN MLAC"/>
    <property type="match status" value="1"/>
</dbReference>
<reference evidence="2 3" key="1">
    <citation type="journal article" date="2022" name="Res Sq">
        <title>Evolution of multicellular longitudinally dividing oral cavity symbionts (Neisseriaceae).</title>
        <authorList>
            <person name="Nyongesa S."/>
            <person name="Weber P."/>
            <person name="Bernet E."/>
            <person name="Pullido F."/>
            <person name="Nieckarz M."/>
            <person name="Delaby M."/>
            <person name="Nieves C."/>
            <person name="Viehboeck T."/>
            <person name="Krause N."/>
            <person name="Rivera-Millot A."/>
            <person name="Nakamura A."/>
            <person name="Vischer N."/>
            <person name="VanNieuwenhze M."/>
            <person name="Brun Y."/>
            <person name="Cava F."/>
            <person name="Bulgheresi S."/>
            <person name="Veyrier F."/>
        </authorList>
    </citation>
    <scope>NUCLEOTIDE SEQUENCE [LARGE SCALE GENOMIC DNA]</scope>
    <source>
        <strain evidence="2 3">SN4</strain>
    </source>
</reference>
<dbReference type="PIRSF" id="PIRSF004649">
    <property type="entry name" value="MlaC"/>
    <property type="match status" value="1"/>
</dbReference>
<sequence length="204" mass="23116">MKQLWQKWYLGLLMVFALNFAMANDLNHPAQVQMQQNSKDIMAVINNTGLSNPQKIQRLNAYGDRYLDYQRIAALAVGVQWKNFTPQQKQDFIAAFKDMIISMYSNTALMAAQNAKINVLAKNNSANSASKATVYTQIVSNKNKSYAVDYQMYKSGSVWKIYNINVEGASLVTVYRNQFNEIIQKQGIDGLITALRNKAIKKVN</sequence>
<dbReference type="Pfam" id="PF05494">
    <property type="entry name" value="MlaC"/>
    <property type="match status" value="1"/>
</dbReference>
<protein>
    <submittedName>
        <fullName evidence="2">ABC transporter substrate-binding protein</fullName>
    </submittedName>
</protein>
<feature type="signal peptide" evidence="1">
    <location>
        <begin position="1"/>
        <end position="23"/>
    </location>
</feature>
<dbReference type="RefSeq" id="WP_058357389.1">
    <property type="nucleotide sequence ID" value="NZ_CABKVG010000010.1"/>
</dbReference>
<evidence type="ECO:0000256" key="1">
    <source>
        <dbReference type="SAM" id="SignalP"/>
    </source>
</evidence>
<keyword evidence="3" id="KW-1185">Reference proteome</keyword>
<proteinExistence type="predicted"/>
<dbReference type="InterPro" id="IPR042245">
    <property type="entry name" value="Tgt2/MlaC_sf"/>
</dbReference>
<evidence type="ECO:0000313" key="2">
    <source>
        <dbReference type="EMBL" id="UOO88930.1"/>
    </source>
</evidence>
<accession>A0ABY4DZI3</accession>
<gene>
    <name evidence="2" type="ORF">LVJ82_15995</name>
</gene>
<dbReference type="Proteomes" id="UP000832011">
    <property type="component" value="Chromosome"/>
</dbReference>
<dbReference type="EMBL" id="CP091511">
    <property type="protein sequence ID" value="UOO88930.1"/>
    <property type="molecule type" value="Genomic_DNA"/>
</dbReference>
<feature type="chain" id="PRO_5045228260" evidence="1">
    <location>
        <begin position="24"/>
        <end position="204"/>
    </location>
</feature>
<organism evidence="2 3">
    <name type="scientific">Vitreoscilla massiliensis</name>
    <dbReference type="NCBI Taxonomy" id="1689272"/>
    <lineage>
        <taxon>Bacteria</taxon>
        <taxon>Pseudomonadati</taxon>
        <taxon>Pseudomonadota</taxon>
        <taxon>Betaproteobacteria</taxon>
        <taxon>Neisseriales</taxon>
        <taxon>Neisseriaceae</taxon>
        <taxon>Vitreoscilla</taxon>
    </lineage>
</organism>
<dbReference type="InterPro" id="IPR008869">
    <property type="entry name" value="MlaC/ttg2D"/>
</dbReference>
<name>A0ABY4DZI3_9NEIS</name>
<evidence type="ECO:0000313" key="3">
    <source>
        <dbReference type="Proteomes" id="UP000832011"/>
    </source>
</evidence>